<accession>A0A0C9XBJ7</accession>
<feature type="non-terminal residue" evidence="2">
    <location>
        <position position="98"/>
    </location>
</feature>
<dbReference type="EMBL" id="KN838595">
    <property type="protein sequence ID" value="KIK02271.1"/>
    <property type="molecule type" value="Genomic_DNA"/>
</dbReference>
<keyword evidence="3" id="KW-1185">Reference proteome</keyword>
<name>A0A0C9XBJ7_9AGAR</name>
<reference evidence="3" key="2">
    <citation type="submission" date="2015-01" db="EMBL/GenBank/DDBJ databases">
        <title>Evolutionary Origins and Diversification of the Mycorrhizal Mutualists.</title>
        <authorList>
            <consortium name="DOE Joint Genome Institute"/>
            <consortium name="Mycorrhizal Genomics Consortium"/>
            <person name="Kohler A."/>
            <person name="Kuo A."/>
            <person name="Nagy L.G."/>
            <person name="Floudas D."/>
            <person name="Copeland A."/>
            <person name="Barry K.W."/>
            <person name="Cichocki N."/>
            <person name="Veneault-Fourrey C."/>
            <person name="LaButti K."/>
            <person name="Lindquist E.A."/>
            <person name="Lipzen A."/>
            <person name="Lundell T."/>
            <person name="Morin E."/>
            <person name="Murat C."/>
            <person name="Riley R."/>
            <person name="Ohm R."/>
            <person name="Sun H."/>
            <person name="Tunlid A."/>
            <person name="Henrissat B."/>
            <person name="Grigoriev I.V."/>
            <person name="Hibbett D.S."/>
            <person name="Martin F."/>
        </authorList>
    </citation>
    <scope>NUCLEOTIDE SEQUENCE [LARGE SCALE GENOMIC DNA]</scope>
    <source>
        <strain evidence="3">LaAM-08-1</strain>
    </source>
</reference>
<dbReference type="OrthoDB" id="10359660at2759"/>
<evidence type="ECO:0000256" key="1">
    <source>
        <dbReference type="SAM" id="MobiDB-lite"/>
    </source>
</evidence>
<feature type="region of interest" description="Disordered" evidence="1">
    <location>
        <begin position="75"/>
        <end position="98"/>
    </location>
</feature>
<proteinExistence type="predicted"/>
<dbReference type="Proteomes" id="UP000054477">
    <property type="component" value="Unassembled WGS sequence"/>
</dbReference>
<dbReference type="HOGENOM" id="CLU_161504_0_0_1"/>
<organism evidence="2 3">
    <name type="scientific">Laccaria amethystina LaAM-08-1</name>
    <dbReference type="NCBI Taxonomy" id="1095629"/>
    <lineage>
        <taxon>Eukaryota</taxon>
        <taxon>Fungi</taxon>
        <taxon>Dikarya</taxon>
        <taxon>Basidiomycota</taxon>
        <taxon>Agaricomycotina</taxon>
        <taxon>Agaricomycetes</taxon>
        <taxon>Agaricomycetidae</taxon>
        <taxon>Agaricales</taxon>
        <taxon>Agaricineae</taxon>
        <taxon>Hydnangiaceae</taxon>
        <taxon>Laccaria</taxon>
    </lineage>
</organism>
<dbReference type="STRING" id="1095629.A0A0C9XBJ7"/>
<sequence>MFQLEERVHFRMEVAVATGAPLAIKDDAMSNTLRRTSSLVNVLKSLANGIAFPSLLDDRRASPTISTHVHFQPEVADISHPPSPNLSVAQYASPYSRP</sequence>
<reference evidence="2 3" key="1">
    <citation type="submission" date="2014-04" db="EMBL/GenBank/DDBJ databases">
        <authorList>
            <consortium name="DOE Joint Genome Institute"/>
            <person name="Kuo A."/>
            <person name="Kohler A."/>
            <person name="Nagy L.G."/>
            <person name="Floudas D."/>
            <person name="Copeland A."/>
            <person name="Barry K.W."/>
            <person name="Cichocki N."/>
            <person name="Veneault-Fourrey C."/>
            <person name="LaButti K."/>
            <person name="Lindquist E.A."/>
            <person name="Lipzen A."/>
            <person name="Lundell T."/>
            <person name="Morin E."/>
            <person name="Murat C."/>
            <person name="Sun H."/>
            <person name="Tunlid A."/>
            <person name="Henrissat B."/>
            <person name="Grigoriev I.V."/>
            <person name="Hibbett D.S."/>
            <person name="Martin F."/>
            <person name="Nordberg H.P."/>
            <person name="Cantor M.N."/>
            <person name="Hua S.X."/>
        </authorList>
    </citation>
    <scope>NUCLEOTIDE SEQUENCE [LARGE SCALE GENOMIC DNA]</scope>
    <source>
        <strain evidence="2 3">LaAM-08-1</strain>
    </source>
</reference>
<evidence type="ECO:0000313" key="2">
    <source>
        <dbReference type="EMBL" id="KIK02271.1"/>
    </source>
</evidence>
<evidence type="ECO:0000313" key="3">
    <source>
        <dbReference type="Proteomes" id="UP000054477"/>
    </source>
</evidence>
<dbReference type="AlphaFoldDB" id="A0A0C9XBJ7"/>
<gene>
    <name evidence="2" type="ORF">K443DRAFT_77964</name>
</gene>
<protein>
    <submittedName>
        <fullName evidence="2">Uncharacterized protein</fullName>
    </submittedName>
</protein>